<feature type="transmembrane region" description="Helical" evidence="1">
    <location>
        <begin position="81"/>
        <end position="101"/>
    </location>
</feature>
<evidence type="ECO:0000313" key="2">
    <source>
        <dbReference type="EMBL" id="UGS37080.1"/>
    </source>
</evidence>
<accession>A0A9E7C139</accession>
<keyword evidence="1" id="KW-1133">Transmembrane helix</keyword>
<keyword evidence="3" id="KW-1185">Reference proteome</keyword>
<sequence length="138" mass="14432">MATDHDDLREQSIGELLKRLSEETATLVRQELELAKAEATQKGKEAGVGAGLFGGAGVVGLLALGALTAAIILALDLAMAGWLAALIVALVYGAIAGVLALRGRDRFKEAGPPVPEQTIETVKEDARWAKTRARSATK</sequence>
<organism evidence="2 3">
    <name type="scientific">Capillimicrobium parvum</name>
    <dbReference type="NCBI Taxonomy" id="2884022"/>
    <lineage>
        <taxon>Bacteria</taxon>
        <taxon>Bacillati</taxon>
        <taxon>Actinomycetota</taxon>
        <taxon>Thermoleophilia</taxon>
        <taxon>Solirubrobacterales</taxon>
        <taxon>Capillimicrobiaceae</taxon>
        <taxon>Capillimicrobium</taxon>
    </lineage>
</organism>
<keyword evidence="1" id="KW-0472">Membrane</keyword>
<dbReference type="EMBL" id="CP087164">
    <property type="protein sequence ID" value="UGS37080.1"/>
    <property type="molecule type" value="Genomic_DNA"/>
</dbReference>
<dbReference type="KEGG" id="sbae:DSM104329_03493"/>
<feature type="transmembrane region" description="Helical" evidence="1">
    <location>
        <begin position="52"/>
        <end position="75"/>
    </location>
</feature>
<dbReference type="InterPro" id="IPR009937">
    <property type="entry name" value="Phage_holin_3_6"/>
</dbReference>
<reference evidence="2" key="1">
    <citation type="journal article" date="2022" name="Int. J. Syst. Evol. Microbiol.">
        <title>Pseudomonas aegrilactucae sp. nov. and Pseudomonas morbosilactucae sp. nov., pathogens causing bacterial rot of lettuce in Japan.</title>
        <authorList>
            <person name="Sawada H."/>
            <person name="Fujikawa T."/>
            <person name="Satou M."/>
        </authorList>
    </citation>
    <scope>NUCLEOTIDE SEQUENCE</scope>
    <source>
        <strain evidence="2">0166_1</strain>
    </source>
</reference>
<dbReference type="RefSeq" id="WP_259311143.1">
    <property type="nucleotide sequence ID" value="NZ_CP087164.1"/>
</dbReference>
<proteinExistence type="predicted"/>
<evidence type="ECO:0000313" key="3">
    <source>
        <dbReference type="Proteomes" id="UP001162834"/>
    </source>
</evidence>
<gene>
    <name evidence="2" type="ORF">DSM104329_03493</name>
</gene>
<evidence type="ECO:0000256" key="1">
    <source>
        <dbReference type="SAM" id="Phobius"/>
    </source>
</evidence>
<dbReference type="SUPFAM" id="SSF103473">
    <property type="entry name" value="MFS general substrate transporter"/>
    <property type="match status" value="1"/>
</dbReference>
<name>A0A9E7C139_9ACTN</name>
<dbReference type="Pfam" id="PF07332">
    <property type="entry name" value="Phage_holin_3_6"/>
    <property type="match status" value="1"/>
</dbReference>
<dbReference type="AlphaFoldDB" id="A0A9E7C139"/>
<evidence type="ECO:0008006" key="4">
    <source>
        <dbReference type="Google" id="ProtNLM"/>
    </source>
</evidence>
<keyword evidence="1" id="KW-0812">Transmembrane</keyword>
<dbReference type="InterPro" id="IPR036259">
    <property type="entry name" value="MFS_trans_sf"/>
</dbReference>
<dbReference type="Proteomes" id="UP001162834">
    <property type="component" value="Chromosome"/>
</dbReference>
<protein>
    <recommendedName>
        <fullName evidence="4">Phage holin family protein</fullName>
    </recommendedName>
</protein>